<dbReference type="EMBL" id="LR216287">
    <property type="protein sequence ID" value="VFJ12680.1"/>
    <property type="molecule type" value="Genomic_DNA"/>
</dbReference>
<dbReference type="KEGG" id="nfn:NFRAN_0359"/>
<reference evidence="7 8" key="1">
    <citation type="submission" date="2019-02" db="EMBL/GenBank/DDBJ databases">
        <authorList>
            <person name="Lehtovirta-Morley E L."/>
        </authorList>
    </citation>
    <scope>NUCLEOTIDE SEQUENCE [LARGE SCALE GENOMIC DNA]</scope>
    <source>
        <strain evidence="7">NFRAN1</strain>
    </source>
</reference>
<dbReference type="PANTHER" id="PTHR32322:SF2">
    <property type="entry name" value="EAMA DOMAIN-CONTAINING PROTEIN"/>
    <property type="match status" value="1"/>
</dbReference>
<sequence length="359" mass="38971">MDINNQTKIWLVLVSLWVINGSSFLAIKVAIDTIPPLLSAGLRFSFAGAILFTLYFIEHYRKKSLSKGKINTKANHILVQDLSPNETKVEREPITLKQWKDSIILGVTLFLGGQGLLTWGAQFLSSGMTGLLNSTIPLWVAILGCAMYRWFKKGNLGQSLSRTTTIGLGCGFGGLLLLVGPSIGSGEMDPVGVVALTISSVFWAIGSIYSTKAQLPVSILASSGMIMITGGIMLTGTSFLFGEYKSFDLQLISIQSLIAQVYLVVIITVVGFTDFYYLLRVTSASLANTFAYVSPVIAVLLGWAILKEHVTMMTIIAMIVILFGVALMVTKRKKKLSKKPQAFRTEIGQKVDKGNSGKV</sequence>
<evidence type="ECO:0000256" key="4">
    <source>
        <dbReference type="ARBA" id="ARBA00023136"/>
    </source>
</evidence>
<evidence type="ECO:0000313" key="8">
    <source>
        <dbReference type="Proteomes" id="UP000294299"/>
    </source>
</evidence>
<dbReference type="PANTHER" id="PTHR32322">
    <property type="entry name" value="INNER MEMBRANE TRANSPORTER"/>
    <property type="match status" value="1"/>
</dbReference>
<evidence type="ECO:0000256" key="1">
    <source>
        <dbReference type="ARBA" id="ARBA00004141"/>
    </source>
</evidence>
<comment type="subcellular location">
    <subcellularLocation>
        <location evidence="1">Membrane</location>
        <topology evidence="1">Multi-pass membrane protein</topology>
    </subcellularLocation>
</comment>
<feature type="domain" description="EamA" evidence="6">
    <location>
        <begin position="192"/>
        <end position="329"/>
    </location>
</feature>
<evidence type="ECO:0000256" key="5">
    <source>
        <dbReference type="SAM" id="Phobius"/>
    </source>
</evidence>
<keyword evidence="8" id="KW-1185">Reference proteome</keyword>
<evidence type="ECO:0000256" key="2">
    <source>
        <dbReference type="ARBA" id="ARBA00022692"/>
    </source>
</evidence>
<evidence type="ECO:0000256" key="3">
    <source>
        <dbReference type="ARBA" id="ARBA00022989"/>
    </source>
</evidence>
<dbReference type="InterPro" id="IPR050638">
    <property type="entry name" value="AA-Vitamin_Transporters"/>
</dbReference>
<dbReference type="AlphaFoldDB" id="A0A484I7F9"/>
<keyword evidence="3 5" id="KW-1133">Transmembrane helix</keyword>
<feature type="transmembrane region" description="Helical" evidence="5">
    <location>
        <begin position="130"/>
        <end position="151"/>
    </location>
</feature>
<feature type="transmembrane region" description="Helical" evidence="5">
    <location>
        <begin position="163"/>
        <end position="184"/>
    </location>
</feature>
<dbReference type="RefSeq" id="WP_134482760.1">
    <property type="nucleotide sequence ID" value="NZ_LR216287.1"/>
</dbReference>
<organism evidence="7 8">
    <name type="scientific">Candidatus Nitrosocosmicus franklandianus</name>
    <dbReference type="NCBI Taxonomy" id="1798806"/>
    <lineage>
        <taxon>Archaea</taxon>
        <taxon>Nitrososphaerota</taxon>
        <taxon>Nitrososphaeria</taxon>
        <taxon>Nitrososphaerales</taxon>
        <taxon>Nitrososphaeraceae</taxon>
        <taxon>Candidatus Nitrosocosmicus</taxon>
    </lineage>
</organism>
<dbReference type="OrthoDB" id="17861at2157"/>
<protein>
    <submittedName>
        <fullName evidence="7">Putative inner membrane transporter YedA</fullName>
    </submittedName>
</protein>
<feature type="transmembrane region" description="Helical" evidence="5">
    <location>
        <begin position="312"/>
        <end position="330"/>
    </location>
</feature>
<feature type="transmembrane region" description="Helical" evidence="5">
    <location>
        <begin position="9"/>
        <end position="31"/>
    </location>
</feature>
<keyword evidence="2 5" id="KW-0812">Transmembrane</keyword>
<dbReference type="SUPFAM" id="SSF103481">
    <property type="entry name" value="Multidrug resistance efflux transporter EmrE"/>
    <property type="match status" value="2"/>
</dbReference>
<feature type="transmembrane region" description="Helical" evidence="5">
    <location>
        <begin position="37"/>
        <end position="57"/>
    </location>
</feature>
<dbReference type="InterPro" id="IPR037185">
    <property type="entry name" value="EmrE-like"/>
</dbReference>
<feature type="transmembrane region" description="Helical" evidence="5">
    <location>
        <begin position="286"/>
        <end position="306"/>
    </location>
</feature>
<feature type="transmembrane region" description="Helical" evidence="5">
    <location>
        <begin position="103"/>
        <end position="124"/>
    </location>
</feature>
<feature type="transmembrane region" description="Helical" evidence="5">
    <location>
        <begin position="190"/>
        <end position="210"/>
    </location>
</feature>
<accession>A0A484I7F9</accession>
<feature type="transmembrane region" description="Helical" evidence="5">
    <location>
        <begin position="261"/>
        <end position="279"/>
    </location>
</feature>
<dbReference type="Pfam" id="PF00892">
    <property type="entry name" value="EamA"/>
    <property type="match status" value="1"/>
</dbReference>
<dbReference type="GO" id="GO:0016020">
    <property type="term" value="C:membrane"/>
    <property type="evidence" value="ECO:0007669"/>
    <property type="project" value="UniProtKB-SubCell"/>
</dbReference>
<dbReference type="InterPro" id="IPR000620">
    <property type="entry name" value="EamA_dom"/>
</dbReference>
<dbReference type="Proteomes" id="UP000294299">
    <property type="component" value="Chromosome NFRAN"/>
</dbReference>
<dbReference type="GeneID" id="39419909"/>
<feature type="transmembrane region" description="Helical" evidence="5">
    <location>
        <begin position="217"/>
        <end position="241"/>
    </location>
</feature>
<evidence type="ECO:0000259" key="6">
    <source>
        <dbReference type="Pfam" id="PF00892"/>
    </source>
</evidence>
<name>A0A484I7F9_9ARCH</name>
<evidence type="ECO:0000313" key="7">
    <source>
        <dbReference type="EMBL" id="VFJ12680.1"/>
    </source>
</evidence>
<proteinExistence type="predicted"/>
<keyword evidence="4 5" id="KW-0472">Membrane</keyword>
<gene>
    <name evidence="7" type="primary">yedA</name>
    <name evidence="7" type="ORF">NFRAN_0359</name>
</gene>